<accession>A0A5N5FPH3</accession>
<keyword evidence="2" id="KW-0732">Signal</keyword>
<dbReference type="InterPro" id="IPR025558">
    <property type="entry name" value="DUF4283"/>
</dbReference>
<dbReference type="InterPro" id="IPR025836">
    <property type="entry name" value="Zn_knuckle_CX2CX4HX4C"/>
</dbReference>
<reference evidence="4 5" key="2">
    <citation type="submission" date="2019-11" db="EMBL/GenBank/DDBJ databases">
        <title>A de novo genome assembly of a pear dwarfing rootstock.</title>
        <authorList>
            <person name="Wang F."/>
            <person name="Wang J."/>
            <person name="Li S."/>
            <person name="Zhang Y."/>
            <person name="Fang M."/>
            <person name="Ma L."/>
            <person name="Zhao Y."/>
            <person name="Jiang S."/>
        </authorList>
    </citation>
    <scope>NUCLEOTIDE SEQUENCE [LARGE SCALE GENOMIC DNA]</scope>
    <source>
        <strain evidence="4">S2</strain>
        <tissue evidence="4">Leaf</tissue>
    </source>
</reference>
<dbReference type="PANTHER" id="PTHR31286:SF178">
    <property type="entry name" value="DUF4283 DOMAIN-CONTAINING PROTEIN"/>
    <property type="match status" value="1"/>
</dbReference>
<dbReference type="GO" id="GO:0008270">
    <property type="term" value="F:zinc ion binding"/>
    <property type="evidence" value="ECO:0007669"/>
    <property type="project" value="UniProtKB-KW"/>
</dbReference>
<keyword evidence="1" id="KW-0479">Metal-binding</keyword>
<evidence type="ECO:0000313" key="5">
    <source>
        <dbReference type="Proteomes" id="UP000327157"/>
    </source>
</evidence>
<organism evidence="4 5">
    <name type="scientific">Pyrus ussuriensis x Pyrus communis</name>
    <dbReference type="NCBI Taxonomy" id="2448454"/>
    <lineage>
        <taxon>Eukaryota</taxon>
        <taxon>Viridiplantae</taxon>
        <taxon>Streptophyta</taxon>
        <taxon>Embryophyta</taxon>
        <taxon>Tracheophyta</taxon>
        <taxon>Spermatophyta</taxon>
        <taxon>Magnoliopsida</taxon>
        <taxon>eudicotyledons</taxon>
        <taxon>Gunneridae</taxon>
        <taxon>Pentapetalae</taxon>
        <taxon>rosids</taxon>
        <taxon>fabids</taxon>
        <taxon>Rosales</taxon>
        <taxon>Rosaceae</taxon>
        <taxon>Amygdaloideae</taxon>
        <taxon>Maleae</taxon>
        <taxon>Pyrus</taxon>
    </lineage>
</organism>
<proteinExistence type="predicted"/>
<evidence type="ECO:0000256" key="1">
    <source>
        <dbReference type="PROSITE-ProRule" id="PRU00047"/>
    </source>
</evidence>
<dbReference type="InterPro" id="IPR001878">
    <property type="entry name" value="Znf_CCHC"/>
</dbReference>
<dbReference type="InterPro" id="IPR040256">
    <property type="entry name" value="At4g02000-like"/>
</dbReference>
<dbReference type="PROSITE" id="PS50158">
    <property type="entry name" value="ZF_CCHC"/>
    <property type="match status" value="1"/>
</dbReference>
<name>A0A5N5FPH3_9ROSA</name>
<keyword evidence="5" id="KW-1185">Reference proteome</keyword>
<dbReference type="AlphaFoldDB" id="A0A5N5FPH3"/>
<dbReference type="Pfam" id="PF14392">
    <property type="entry name" value="zf-CCHC_4"/>
    <property type="match status" value="1"/>
</dbReference>
<dbReference type="OrthoDB" id="1165906at2759"/>
<feature type="chain" id="PRO_5024374609" description="CCHC-type domain-containing protein" evidence="2">
    <location>
        <begin position="19"/>
        <end position="449"/>
    </location>
</feature>
<dbReference type="Pfam" id="PF14111">
    <property type="entry name" value="DUF4283"/>
    <property type="match status" value="1"/>
</dbReference>
<sequence>MGWVAYLCILRLCPESQGFSSSQAGRVGQYYYFGMATSGVDELVVQLNQTLEISTMEQGVKLVGKVLTPKPLNKWGVRNILRAAWKELGEVEIKWVRDNVFIISVKDEHVASKILEQVPLAVMKKVFCVVKWPPELALEELELDAVPFWVQIRGIPLGLASIENVQRVTKEAGKFIAMEDPGHGRGFVRIRILVDMEKPLFKGCWIRRDSNKETWVEFRYERLQDFCYRCGRIGHINTECSVEMSGDGEVAYGEWMKAPPVREVAISTRVEYVGRGERRQAGAVRGSGIMAAQNQGSLRRSKAQGMERNQTMESKKWRRRLRGEAEDTSSCSEMESIKTVGEGRSGEVQGGNNILSAQDDEPLWGSKRKNYQGRAAETGRRLNCKEGDLSVERAVRTTGEDKEEISENLGGQEVLEGGSDIAKGKMVTRKVGKLARGGGGWPSTAAGQP</sequence>
<gene>
    <name evidence="4" type="ORF">D8674_039098</name>
</gene>
<evidence type="ECO:0000313" key="4">
    <source>
        <dbReference type="EMBL" id="KAB2604777.1"/>
    </source>
</evidence>
<dbReference type="PANTHER" id="PTHR31286">
    <property type="entry name" value="GLYCINE-RICH CELL WALL STRUCTURAL PROTEIN 1.8-LIKE"/>
    <property type="match status" value="1"/>
</dbReference>
<comment type="caution">
    <text evidence="4">The sequence shown here is derived from an EMBL/GenBank/DDBJ whole genome shotgun (WGS) entry which is preliminary data.</text>
</comment>
<protein>
    <recommendedName>
        <fullName evidence="3">CCHC-type domain-containing protein</fullName>
    </recommendedName>
</protein>
<evidence type="ECO:0000256" key="2">
    <source>
        <dbReference type="SAM" id="SignalP"/>
    </source>
</evidence>
<reference evidence="4 5" key="1">
    <citation type="submission" date="2019-09" db="EMBL/GenBank/DDBJ databases">
        <authorList>
            <person name="Ou C."/>
        </authorList>
    </citation>
    <scope>NUCLEOTIDE SEQUENCE [LARGE SCALE GENOMIC DNA]</scope>
    <source>
        <strain evidence="4">S2</strain>
        <tissue evidence="4">Leaf</tissue>
    </source>
</reference>
<dbReference type="GO" id="GO:0003676">
    <property type="term" value="F:nucleic acid binding"/>
    <property type="evidence" value="ECO:0007669"/>
    <property type="project" value="InterPro"/>
</dbReference>
<keyword evidence="1" id="KW-0862">Zinc</keyword>
<dbReference type="Proteomes" id="UP000327157">
    <property type="component" value="Unassembled WGS sequence"/>
</dbReference>
<feature type="domain" description="CCHC-type" evidence="3">
    <location>
        <begin position="227"/>
        <end position="240"/>
    </location>
</feature>
<feature type="signal peptide" evidence="2">
    <location>
        <begin position="1"/>
        <end position="18"/>
    </location>
</feature>
<evidence type="ECO:0000259" key="3">
    <source>
        <dbReference type="PROSITE" id="PS50158"/>
    </source>
</evidence>
<keyword evidence="1" id="KW-0863">Zinc-finger</keyword>
<dbReference type="EMBL" id="SMOL01000583">
    <property type="protein sequence ID" value="KAB2604777.1"/>
    <property type="molecule type" value="Genomic_DNA"/>
</dbReference>